<proteinExistence type="predicted"/>
<gene>
    <name evidence="1" type="ORF">IFO69_14840</name>
</gene>
<accession>A0ABR9AMK8</accession>
<dbReference type="Proteomes" id="UP000647133">
    <property type="component" value="Unassembled WGS sequence"/>
</dbReference>
<evidence type="ECO:0000313" key="1">
    <source>
        <dbReference type="EMBL" id="MBD8490031.1"/>
    </source>
</evidence>
<organism evidence="1 2">
    <name type="scientific">Echinicola arenosa</name>
    <dbReference type="NCBI Taxonomy" id="2774144"/>
    <lineage>
        <taxon>Bacteria</taxon>
        <taxon>Pseudomonadati</taxon>
        <taxon>Bacteroidota</taxon>
        <taxon>Cytophagia</taxon>
        <taxon>Cytophagales</taxon>
        <taxon>Cyclobacteriaceae</taxon>
        <taxon>Echinicola</taxon>
    </lineage>
</organism>
<protein>
    <submittedName>
        <fullName evidence="1">Uncharacterized protein</fullName>
    </submittedName>
</protein>
<comment type="caution">
    <text evidence="1">The sequence shown here is derived from an EMBL/GenBank/DDBJ whole genome shotgun (WGS) entry which is preliminary data.</text>
</comment>
<sequence>MNPYGSYAELMTVSERVVIGEALAVSEDTLLILGAVNVEKVSLKHIKQVKFIITRNAADKYLKATAILTIPALIGIVAHSDYSGEFAALGLVTLGTGGLATLIESGRKGEIKTYPGEIIDLSTISEYCRFPQGLPSGIDVESLKGHLIK</sequence>
<name>A0ABR9AMK8_9BACT</name>
<keyword evidence="2" id="KW-1185">Reference proteome</keyword>
<dbReference type="RefSeq" id="WP_192010914.1">
    <property type="nucleotide sequence ID" value="NZ_JACYTQ010000005.1"/>
</dbReference>
<reference evidence="1 2" key="1">
    <citation type="submission" date="2020-09" db="EMBL/GenBank/DDBJ databases">
        <title>Echinicola sp. CAU 1574 isolated from sand of Sido Beach.</title>
        <authorList>
            <person name="Kim W."/>
        </authorList>
    </citation>
    <scope>NUCLEOTIDE SEQUENCE [LARGE SCALE GENOMIC DNA]</scope>
    <source>
        <strain evidence="1 2">CAU 1574</strain>
    </source>
</reference>
<evidence type="ECO:0000313" key="2">
    <source>
        <dbReference type="Proteomes" id="UP000647133"/>
    </source>
</evidence>
<dbReference type="EMBL" id="JACYTQ010000005">
    <property type="protein sequence ID" value="MBD8490031.1"/>
    <property type="molecule type" value="Genomic_DNA"/>
</dbReference>